<reference evidence="1" key="1">
    <citation type="submission" date="2022-02" db="EMBL/GenBank/DDBJ databases">
        <title>Halalkalibacter sp. nov. isolated from Lonar Lake, India.</title>
        <authorList>
            <person name="Joshi A."/>
            <person name="Thite S."/>
            <person name="Lodha T."/>
        </authorList>
    </citation>
    <scope>NUCLEOTIDE SEQUENCE</scope>
    <source>
        <strain evidence="1">MEB205</strain>
    </source>
</reference>
<evidence type="ECO:0000313" key="1">
    <source>
        <dbReference type="EMBL" id="MCL7747033.1"/>
    </source>
</evidence>
<dbReference type="EMBL" id="JAKRYL010000006">
    <property type="protein sequence ID" value="MCL7747033.1"/>
    <property type="molecule type" value="Genomic_DNA"/>
</dbReference>
<comment type="caution">
    <text evidence="1">The sequence shown here is derived from an EMBL/GenBank/DDBJ whole genome shotgun (WGS) entry which is preliminary data.</text>
</comment>
<dbReference type="RefSeq" id="WP_250095934.1">
    <property type="nucleotide sequence ID" value="NZ_JAKRYL010000006.1"/>
</dbReference>
<evidence type="ECO:0000313" key="2">
    <source>
        <dbReference type="Proteomes" id="UP001139150"/>
    </source>
</evidence>
<protein>
    <submittedName>
        <fullName evidence="1">Uncharacterized protein</fullName>
    </submittedName>
</protein>
<keyword evidence="2" id="KW-1185">Reference proteome</keyword>
<dbReference type="AlphaFoldDB" id="A0A9X2CRU4"/>
<organism evidence="1 2">
    <name type="scientific">Halalkalibacter alkaliphilus</name>
    <dbReference type="NCBI Taxonomy" id="2917993"/>
    <lineage>
        <taxon>Bacteria</taxon>
        <taxon>Bacillati</taxon>
        <taxon>Bacillota</taxon>
        <taxon>Bacilli</taxon>
        <taxon>Bacillales</taxon>
        <taxon>Bacillaceae</taxon>
        <taxon>Halalkalibacter</taxon>
    </lineage>
</organism>
<sequence length="133" mass="15230">MNKITGSVVMGFFVEIQNSEGHALGGVSYGVWNPNIKFLYEALGLENPYGEWSGNKEVIAFSHQDIMRAYKKVKNVDFFKQPEVSKLDPIVRLFETAFPNQIDVEEERVKLLRFFKTCIKVAKEEGKISLYFG</sequence>
<accession>A0A9X2CRU4</accession>
<name>A0A9X2CRU4_9BACI</name>
<proteinExistence type="predicted"/>
<dbReference type="Proteomes" id="UP001139150">
    <property type="component" value="Unassembled WGS sequence"/>
</dbReference>
<gene>
    <name evidence="1" type="ORF">MF646_07840</name>
</gene>